<feature type="transmembrane region" description="Helical" evidence="1">
    <location>
        <begin position="221"/>
        <end position="246"/>
    </location>
</feature>
<evidence type="ECO:0000313" key="2">
    <source>
        <dbReference type="EMBL" id="GGY73204.1"/>
    </source>
</evidence>
<organism evidence="2 3">
    <name type="scientific">Marinobacter zhanjiangensis</name>
    <dbReference type="NCBI Taxonomy" id="578215"/>
    <lineage>
        <taxon>Bacteria</taxon>
        <taxon>Pseudomonadati</taxon>
        <taxon>Pseudomonadota</taxon>
        <taxon>Gammaproteobacteria</taxon>
        <taxon>Pseudomonadales</taxon>
        <taxon>Marinobacteraceae</taxon>
        <taxon>Marinobacter</taxon>
    </lineage>
</organism>
<accession>A0ABQ3B030</accession>
<proteinExistence type="predicted"/>
<dbReference type="EMBL" id="BMXV01000004">
    <property type="protein sequence ID" value="GGY73204.1"/>
    <property type="molecule type" value="Genomic_DNA"/>
</dbReference>
<reference evidence="3" key="1">
    <citation type="journal article" date="2019" name="Int. J. Syst. Evol. Microbiol.">
        <title>The Global Catalogue of Microorganisms (GCM) 10K type strain sequencing project: providing services to taxonomists for standard genome sequencing and annotation.</title>
        <authorList>
            <consortium name="The Broad Institute Genomics Platform"/>
            <consortium name="The Broad Institute Genome Sequencing Center for Infectious Disease"/>
            <person name="Wu L."/>
            <person name="Ma J."/>
        </authorList>
    </citation>
    <scope>NUCLEOTIDE SEQUENCE [LARGE SCALE GENOMIC DNA]</scope>
    <source>
        <strain evidence="3">KCTC 22280</strain>
    </source>
</reference>
<keyword evidence="1" id="KW-1133">Transmembrane helix</keyword>
<dbReference type="RefSeq" id="WP_189576027.1">
    <property type="nucleotide sequence ID" value="NZ_BMXV01000004.1"/>
</dbReference>
<keyword evidence="1" id="KW-0812">Transmembrane</keyword>
<evidence type="ECO:0000256" key="1">
    <source>
        <dbReference type="SAM" id="Phobius"/>
    </source>
</evidence>
<keyword evidence="3" id="KW-1185">Reference proteome</keyword>
<sequence length="326" mass="35724">MFSQCMADRSRLASHQLALQSQLTEQWNKNQADVYVLKRDDLVAVWIQDQKNQGRTDSQIEEKFKELVGETALTLMKDSFQLVDDYGATVVAGSIDAKVLTSLGRDMQRSGNLLGQYKIRPHNGKKYIAFKGNHRLRSIVKGTRYGLTNPTIVKMGIGPDGLKQTAKGGVYVTLIISVGVNGLAWIFDEEFGWKDFLTNVSEDVVKTCIAAVAGYLVGAGLAAATGMAVIASAAGFVIALGVGYVLMNITPSDVRKFAEDASAIFHRSISILGNPKAYFDYQVQRAEDAAYCTMKSASEVVVEGTVNLVKQRVDDFLRSFSPFNIR</sequence>
<evidence type="ECO:0000313" key="3">
    <source>
        <dbReference type="Proteomes" id="UP000601597"/>
    </source>
</evidence>
<name>A0ABQ3B030_9GAMM</name>
<gene>
    <name evidence="2" type="ORF">GCM10007071_20410</name>
</gene>
<dbReference type="Proteomes" id="UP000601597">
    <property type="component" value="Unassembled WGS sequence"/>
</dbReference>
<protein>
    <submittedName>
        <fullName evidence="2">Uncharacterized protein</fullName>
    </submittedName>
</protein>
<feature type="transmembrane region" description="Helical" evidence="1">
    <location>
        <begin position="168"/>
        <end position="187"/>
    </location>
</feature>
<comment type="caution">
    <text evidence="2">The sequence shown here is derived from an EMBL/GenBank/DDBJ whole genome shotgun (WGS) entry which is preliminary data.</text>
</comment>
<keyword evidence="1" id="KW-0472">Membrane</keyword>